<dbReference type="InterPro" id="IPR027417">
    <property type="entry name" value="P-loop_NTPase"/>
</dbReference>
<dbReference type="Proteomes" id="UP000231632">
    <property type="component" value="Unassembled WGS sequence"/>
</dbReference>
<dbReference type="OrthoDB" id="9813147at2"/>
<dbReference type="GO" id="GO:0005524">
    <property type="term" value="F:ATP binding"/>
    <property type="evidence" value="ECO:0007669"/>
    <property type="project" value="InterPro"/>
</dbReference>
<keyword evidence="3" id="KW-1185">Reference proteome</keyword>
<dbReference type="SUPFAM" id="SSF54211">
    <property type="entry name" value="Ribosomal protein S5 domain 2-like"/>
    <property type="match status" value="1"/>
</dbReference>
<name>A0A1L8CN78_9PROT</name>
<dbReference type="AlphaFoldDB" id="A0A1L8CN78"/>
<dbReference type="InterPro" id="IPR020568">
    <property type="entry name" value="Ribosomal_Su5_D2-typ_SF"/>
</dbReference>
<dbReference type="InterPro" id="IPR045006">
    <property type="entry name" value="CHLI-like"/>
</dbReference>
<gene>
    <name evidence="2" type="ORF">MMIC_P1326</name>
</gene>
<dbReference type="InterPro" id="IPR000523">
    <property type="entry name" value="Mg_chelatse_chII-like_cat_dom"/>
</dbReference>
<dbReference type="STRING" id="1921010.MMIC_P1326"/>
<dbReference type="SUPFAM" id="SSF52540">
    <property type="entry name" value="P-loop containing nucleoside triphosphate hydrolases"/>
    <property type="match status" value="1"/>
</dbReference>
<dbReference type="Gene3D" id="3.30.230.10">
    <property type="match status" value="1"/>
</dbReference>
<dbReference type="InterPro" id="IPR014721">
    <property type="entry name" value="Ribsml_uS5_D2-typ_fold_subgr"/>
</dbReference>
<dbReference type="PANTHER" id="PTHR32039">
    <property type="entry name" value="MAGNESIUM-CHELATASE SUBUNIT CHLI"/>
    <property type="match status" value="1"/>
</dbReference>
<proteinExistence type="predicted"/>
<protein>
    <submittedName>
        <fullName evidence="2">Magnesium chelatase family protein</fullName>
    </submittedName>
</protein>
<accession>A0A1L8CN78</accession>
<dbReference type="Gene3D" id="3.40.50.300">
    <property type="entry name" value="P-loop containing nucleotide triphosphate hydrolases"/>
    <property type="match status" value="1"/>
</dbReference>
<dbReference type="RefSeq" id="WP_083530482.1">
    <property type="nucleotide sequence ID" value="NZ_BDFD01000010.1"/>
</dbReference>
<dbReference type="EMBL" id="BDFD01000010">
    <property type="protein sequence ID" value="GAV20361.1"/>
    <property type="molecule type" value="Genomic_DNA"/>
</dbReference>
<feature type="domain" description="Magnesium chelatase ChlI-like catalytic" evidence="1">
    <location>
        <begin position="205"/>
        <end position="323"/>
    </location>
</feature>
<sequence>MLARLASASLRGLDAEAVDVEVDLSRGIPCWSLVGLPEAAVREARDRVRSSVINSGFEFPLRRITVNLSPADMRKDGSYFDLPIAIGLLMASGQIQLDNALKLSSSASVSQNESKLPFLIGELALDGRINPVNGVLPLVLFARSHGFQSIILPTDNINEVAAIDDIQIYPAANLLTVVEHLTGFKAIEQAYFETDDTQISENIPDMCDVRGQQQARRALEIAAAGGHHLLLNGSPGVGKSMLAKRLPGIMPPLTSEQALEVTRIYSVSGDRSRPAMSKLPPIRTPHHTASNVAIIGGGSNPKPGEISKADFGILFLDELPTFQYYQYSNQDRQYAG</sequence>
<evidence type="ECO:0000259" key="1">
    <source>
        <dbReference type="Pfam" id="PF01078"/>
    </source>
</evidence>
<organism evidence="2 3">
    <name type="scientific">Mariprofundus micogutta</name>
    <dbReference type="NCBI Taxonomy" id="1921010"/>
    <lineage>
        <taxon>Bacteria</taxon>
        <taxon>Pseudomonadati</taxon>
        <taxon>Pseudomonadota</taxon>
        <taxon>Candidatius Mariprofundia</taxon>
        <taxon>Mariprofundales</taxon>
        <taxon>Mariprofundaceae</taxon>
        <taxon>Mariprofundus</taxon>
    </lineage>
</organism>
<dbReference type="Pfam" id="PF01078">
    <property type="entry name" value="Mg_chelatase"/>
    <property type="match status" value="1"/>
</dbReference>
<reference evidence="2 3" key="1">
    <citation type="journal article" date="2017" name="Arch. Microbiol.">
        <title>Mariprofundus micogutta sp. nov., a novel iron-oxidizing zetaproteobacterium isolated from a deep-sea hydrothermal field at the Bayonnaise knoll of the Izu-Ogasawara arc, and a description of Mariprofundales ord. nov. and Zetaproteobacteria classis nov.</title>
        <authorList>
            <person name="Makita H."/>
            <person name="Tanaka E."/>
            <person name="Mitsunobu S."/>
            <person name="Miyazaki M."/>
            <person name="Nunoura T."/>
            <person name="Uematsu K."/>
            <person name="Takaki Y."/>
            <person name="Nishi S."/>
            <person name="Shimamura S."/>
            <person name="Takai K."/>
        </authorList>
    </citation>
    <scope>NUCLEOTIDE SEQUENCE [LARGE SCALE GENOMIC DNA]</scope>
    <source>
        <strain evidence="2 3">ET2</strain>
    </source>
</reference>
<evidence type="ECO:0000313" key="3">
    <source>
        <dbReference type="Proteomes" id="UP000231632"/>
    </source>
</evidence>
<evidence type="ECO:0000313" key="2">
    <source>
        <dbReference type="EMBL" id="GAV20361.1"/>
    </source>
</evidence>
<comment type="caution">
    <text evidence="2">The sequence shown here is derived from an EMBL/GenBank/DDBJ whole genome shotgun (WGS) entry which is preliminary data.</text>
</comment>
<dbReference type="PANTHER" id="PTHR32039:SF7">
    <property type="entry name" value="COMPETENCE PROTEIN COMM"/>
    <property type="match status" value="1"/>
</dbReference>
<dbReference type="Pfam" id="PF13541">
    <property type="entry name" value="ChlI"/>
    <property type="match status" value="1"/>
</dbReference>